<evidence type="ECO:0000259" key="2">
    <source>
        <dbReference type="PROSITE" id="PS50966"/>
    </source>
</evidence>
<organism evidence="3 4">
    <name type="scientific">Heracleum sosnowskyi</name>
    <dbReference type="NCBI Taxonomy" id="360622"/>
    <lineage>
        <taxon>Eukaryota</taxon>
        <taxon>Viridiplantae</taxon>
        <taxon>Streptophyta</taxon>
        <taxon>Embryophyta</taxon>
        <taxon>Tracheophyta</taxon>
        <taxon>Spermatophyta</taxon>
        <taxon>Magnoliopsida</taxon>
        <taxon>eudicotyledons</taxon>
        <taxon>Gunneridae</taxon>
        <taxon>Pentapetalae</taxon>
        <taxon>asterids</taxon>
        <taxon>campanulids</taxon>
        <taxon>Apiales</taxon>
        <taxon>Apiaceae</taxon>
        <taxon>Apioideae</taxon>
        <taxon>apioid superclade</taxon>
        <taxon>Tordylieae</taxon>
        <taxon>Tordyliinae</taxon>
        <taxon>Heracleum</taxon>
    </lineage>
</organism>
<dbReference type="Pfam" id="PF03101">
    <property type="entry name" value="FAR1"/>
    <property type="match status" value="1"/>
</dbReference>
<dbReference type="Pfam" id="PF10551">
    <property type="entry name" value="MULE"/>
    <property type="match status" value="1"/>
</dbReference>
<dbReference type="PANTHER" id="PTHR47718:SF18">
    <property type="entry name" value="PROTEIN FAR1-RELATED SEQUENCE 5-LIKE"/>
    <property type="match status" value="1"/>
</dbReference>
<dbReference type="Pfam" id="PF04434">
    <property type="entry name" value="SWIM"/>
    <property type="match status" value="1"/>
</dbReference>
<dbReference type="InterPro" id="IPR004330">
    <property type="entry name" value="FAR1_DNA_bnd_dom"/>
</dbReference>
<keyword evidence="1" id="KW-0862">Zinc</keyword>
<keyword evidence="1" id="KW-0863">Zinc-finger</keyword>
<dbReference type="GO" id="GO:0008270">
    <property type="term" value="F:zinc ion binding"/>
    <property type="evidence" value="ECO:0007669"/>
    <property type="project" value="UniProtKB-KW"/>
</dbReference>
<name>A0AAD8GS21_9APIA</name>
<proteinExistence type="predicted"/>
<evidence type="ECO:0000313" key="3">
    <source>
        <dbReference type="EMBL" id="KAK1354185.1"/>
    </source>
</evidence>
<accession>A0AAD8GS21</accession>
<protein>
    <recommendedName>
        <fullName evidence="2">SWIM-type domain-containing protein</fullName>
    </recommendedName>
</protein>
<keyword evidence="1" id="KW-0479">Metal-binding</keyword>
<dbReference type="InterPro" id="IPR018289">
    <property type="entry name" value="MULE_transposase_dom"/>
</dbReference>
<dbReference type="PROSITE" id="PS50966">
    <property type="entry name" value="ZF_SWIM"/>
    <property type="match status" value="1"/>
</dbReference>
<evidence type="ECO:0000256" key="1">
    <source>
        <dbReference type="PROSITE-ProRule" id="PRU00325"/>
    </source>
</evidence>
<dbReference type="Proteomes" id="UP001237642">
    <property type="component" value="Unassembled WGS sequence"/>
</dbReference>
<keyword evidence="4" id="KW-1185">Reference proteome</keyword>
<reference evidence="3" key="2">
    <citation type="submission" date="2023-05" db="EMBL/GenBank/DDBJ databases">
        <authorList>
            <person name="Schelkunov M.I."/>
        </authorList>
    </citation>
    <scope>NUCLEOTIDE SEQUENCE</scope>
    <source>
        <strain evidence="3">Hsosn_3</strain>
        <tissue evidence="3">Leaf</tissue>
    </source>
</reference>
<feature type="domain" description="SWIM-type" evidence="2">
    <location>
        <begin position="583"/>
        <end position="617"/>
    </location>
</feature>
<evidence type="ECO:0000313" key="4">
    <source>
        <dbReference type="Proteomes" id="UP001237642"/>
    </source>
</evidence>
<dbReference type="AlphaFoldDB" id="A0AAD8GS21"/>
<dbReference type="PANTHER" id="PTHR47718">
    <property type="entry name" value="OS01G0519700 PROTEIN"/>
    <property type="match status" value="1"/>
</dbReference>
<gene>
    <name evidence="3" type="ORF">POM88_047441</name>
</gene>
<sequence>MITADLLKISDNQGSSCGDSSRISSGVSTDVSSGACSAENEGSVTSYSMSPGGQRYFIPTCGDLNCIPAKDMVFESLHKAYKFYKNYGQQSGFTVRRSTEKKNGENNIILKHFVCSREGFNDVNDGSCSNVVKRRRTVSQRCGCKAKIVVKYTSLDRFFVLSFVETHNHPLATETGRQFLRANREMSLGLRTLVFGAAKVNIGNSKSFSFAKELMGGYSNVGATLRDFRNLDRDLKCYVGERDGQMMIEKFKVMQETSASFYYAYDVDPAGHLMKLFWADAIGRRNFEIYGDVVSFDATFDTNKYNLIFAPFTGVDKHEKCVTFASCLLSHESVTDYSWAFGHFVKAMGRNPVLIITDQCAAMKVAVPAIFSSINGLVASKHRLCMWHILQKFPVKLGNRLCKETDFMEKMKIYIWSSNIDIDEFERGWEAVIKEFKLEGNKWLADMYEIRSSWIPAFFRDEPMFGLMRTTSRSESENSFFAQFHKQGDTLCEFWLRYQSAMDKQRNETARLDHETNSSIPTCISTWFIEDDAADLFTRAIFYKFQEEIIASCVGMQIKRMSEEVDGVTHLEIRDVKVKDKLFKVSVSLNHAVCSCKKFVMCGILCRHAFCGLKQIGVTKLPRTLVLNRWMKIADSGTSSDSVMVSNDYFKLERVSLTLTNIWFDFREAVNKAGLHSDRLAFVQRTIKQLNTDLDNHGGDVVEFTKRDHMAAMVGDQPSGELTVLVPKSCKNKGNYFKRMVSEREKAVMNSKKRIRKCKKCSALTHDSRTCPKKNEVVMEAAKNAVVTEAAENEVAKNVGP</sequence>
<dbReference type="EMBL" id="JAUIZM010000011">
    <property type="protein sequence ID" value="KAK1354185.1"/>
    <property type="molecule type" value="Genomic_DNA"/>
</dbReference>
<comment type="caution">
    <text evidence="3">The sequence shown here is derived from an EMBL/GenBank/DDBJ whole genome shotgun (WGS) entry which is preliminary data.</text>
</comment>
<dbReference type="InterPro" id="IPR007527">
    <property type="entry name" value="Znf_SWIM"/>
</dbReference>
<reference evidence="3" key="1">
    <citation type="submission" date="2023-02" db="EMBL/GenBank/DDBJ databases">
        <title>Genome of toxic invasive species Heracleum sosnowskyi carries increased number of genes despite the absence of recent whole-genome duplications.</title>
        <authorList>
            <person name="Schelkunov M."/>
            <person name="Shtratnikova V."/>
            <person name="Makarenko M."/>
            <person name="Klepikova A."/>
            <person name="Omelchenko D."/>
            <person name="Novikova G."/>
            <person name="Obukhova E."/>
            <person name="Bogdanov V."/>
            <person name="Penin A."/>
            <person name="Logacheva M."/>
        </authorList>
    </citation>
    <scope>NUCLEOTIDE SEQUENCE</scope>
    <source>
        <strain evidence="3">Hsosn_3</strain>
        <tissue evidence="3">Leaf</tissue>
    </source>
</reference>